<gene>
    <name evidence="3" type="ORF">VCR5J5_80038</name>
</gene>
<dbReference type="EMBL" id="CCJV01000144">
    <property type="protein sequence ID" value="CDT70093.1"/>
    <property type="molecule type" value="Genomic_DNA"/>
</dbReference>
<keyword evidence="2" id="KW-0472">Membrane</keyword>
<proteinExistence type="predicted"/>
<feature type="region of interest" description="Disordered" evidence="1">
    <location>
        <begin position="102"/>
        <end position="141"/>
    </location>
</feature>
<evidence type="ECO:0000313" key="3">
    <source>
        <dbReference type="EMBL" id="CDT70093.1"/>
    </source>
</evidence>
<dbReference type="Proteomes" id="UP000049495">
    <property type="component" value="Unassembled WGS sequence"/>
</dbReference>
<comment type="caution">
    <text evidence="3">The sequence shown here is derived from an EMBL/GenBank/DDBJ whole genome shotgun (WGS) entry which is preliminary data.</text>
</comment>
<feature type="compositionally biased region" description="Basic and acidic residues" evidence="1">
    <location>
        <begin position="117"/>
        <end position="129"/>
    </location>
</feature>
<accession>A0A822N625</accession>
<dbReference type="AlphaFoldDB" id="A0A822N625"/>
<sequence>MAEHKNPIRGYISCPVCQSVASAHQVGEGKLIATGEPPKNSRNIGLMYYRCPKCGNSSHSHEVTKFIKANLVADPTELQPTVTEKLSVVDPVLITEPNRTEVTELTEGLTEPEETQETSKDAVSNREITETADDEEAENTQSTFSFKRVITALVSVIFLLWAFSQLLPKPKATTEPTQGGEHGANE</sequence>
<dbReference type="RefSeq" id="WP_055320234.1">
    <property type="nucleotide sequence ID" value="NZ_CCJV01000144.1"/>
</dbReference>
<protein>
    <submittedName>
        <fullName evidence="3">Uncharacterized protein</fullName>
    </submittedName>
</protein>
<keyword evidence="2" id="KW-1133">Transmembrane helix</keyword>
<keyword evidence="2" id="KW-0812">Transmembrane</keyword>
<reference evidence="4" key="1">
    <citation type="submission" date="2014-06" db="EMBL/GenBank/DDBJ databases">
        <authorList>
            <person name="Le Roux Frederique"/>
        </authorList>
    </citation>
    <scope>NUCLEOTIDE SEQUENCE [LARGE SCALE GENOMIC DNA]</scope>
    <source>
        <strain evidence="4">J5-5</strain>
    </source>
</reference>
<evidence type="ECO:0000256" key="1">
    <source>
        <dbReference type="SAM" id="MobiDB-lite"/>
    </source>
</evidence>
<evidence type="ECO:0000256" key="2">
    <source>
        <dbReference type="SAM" id="Phobius"/>
    </source>
</evidence>
<name>A0A822N625_9VIBR</name>
<evidence type="ECO:0000313" key="4">
    <source>
        <dbReference type="Proteomes" id="UP000049495"/>
    </source>
</evidence>
<organism evidence="3 4">
    <name type="scientific">Vibrio crassostreae</name>
    <dbReference type="NCBI Taxonomy" id="246167"/>
    <lineage>
        <taxon>Bacteria</taxon>
        <taxon>Pseudomonadati</taxon>
        <taxon>Pseudomonadota</taxon>
        <taxon>Gammaproteobacteria</taxon>
        <taxon>Vibrionales</taxon>
        <taxon>Vibrionaceae</taxon>
        <taxon>Vibrio</taxon>
    </lineage>
</organism>
<feature type="transmembrane region" description="Helical" evidence="2">
    <location>
        <begin position="149"/>
        <end position="167"/>
    </location>
</feature>